<dbReference type="EMBL" id="MUIO01000102">
    <property type="protein sequence ID" value="ORC56334.1"/>
    <property type="molecule type" value="Genomic_DNA"/>
</dbReference>
<dbReference type="OrthoDB" id="7030047at2"/>
<protein>
    <submittedName>
        <fullName evidence="1">Uncharacterized protein</fullName>
    </submittedName>
</protein>
<name>A0A1X0N011_9PSED</name>
<proteinExistence type="predicted"/>
<dbReference type="RefSeq" id="WP_083185634.1">
    <property type="nucleotide sequence ID" value="NZ_CBCRZR010000043.1"/>
</dbReference>
<accession>A0A1X0N011</accession>
<reference evidence="2" key="1">
    <citation type="submission" date="2017-02" db="EMBL/GenBank/DDBJ databases">
        <title>Pseudomonas floridae sp. nov., a novel pathogenic bacterial species isolated from tomato.</title>
        <authorList>
            <person name="Timilsina S."/>
            <person name="Vallad G.E."/>
            <person name="Jones J.B."/>
        </authorList>
    </citation>
    <scope>NUCLEOTIDE SEQUENCE [LARGE SCALE GENOMIC DNA]</scope>
    <source>
        <strain evidence="2">GEV388</strain>
    </source>
</reference>
<dbReference type="Proteomes" id="UP000192815">
    <property type="component" value="Unassembled WGS sequence"/>
</dbReference>
<organism evidence="1 2">
    <name type="scientific">Pseudomonas floridensis</name>
    <dbReference type="NCBI Taxonomy" id="1958950"/>
    <lineage>
        <taxon>Bacteria</taxon>
        <taxon>Pseudomonadati</taxon>
        <taxon>Pseudomonadota</taxon>
        <taxon>Gammaproteobacteria</taxon>
        <taxon>Pseudomonadales</taxon>
        <taxon>Pseudomonadaceae</taxon>
        <taxon>Pseudomonas</taxon>
    </lineage>
</organism>
<keyword evidence="2" id="KW-1185">Reference proteome</keyword>
<dbReference type="AlphaFoldDB" id="A0A1X0N011"/>
<gene>
    <name evidence="1" type="ORF">BZK31_23205</name>
</gene>
<sequence>MSGANLWVTAGLAVMINGSSLLGAGQNSVGAIARCIESRHELNHAIERATSHKMLLTIAPQQSEQWPVETGGVFSIV</sequence>
<comment type="caution">
    <text evidence="1">The sequence shown here is derived from an EMBL/GenBank/DDBJ whole genome shotgun (WGS) entry which is preliminary data.</text>
</comment>
<evidence type="ECO:0000313" key="1">
    <source>
        <dbReference type="EMBL" id="ORC56334.1"/>
    </source>
</evidence>
<evidence type="ECO:0000313" key="2">
    <source>
        <dbReference type="Proteomes" id="UP000192815"/>
    </source>
</evidence>